<sequence>MAWIFLDEGVVNGSVLGFWIVWPWLFGIASPRSFVDKSPKLFTNPSSSLLSPTLLNLKNLSLCLSNLSLRLEKSSSSSFSHLQLT</sequence>
<comment type="caution">
    <text evidence="2">The sequence shown here is derived from an EMBL/GenBank/DDBJ whole genome shotgun (WGS) entry which is preliminary data.</text>
</comment>
<dbReference type="EMBL" id="JXTB01000001">
    <property type="protein sequence ID" value="PON80685.1"/>
    <property type="molecule type" value="Genomic_DNA"/>
</dbReference>
<reference evidence="3" key="1">
    <citation type="submission" date="2016-06" db="EMBL/GenBank/DDBJ databases">
        <title>Parallel loss of symbiosis genes in relatives of nitrogen-fixing non-legume Parasponia.</title>
        <authorList>
            <person name="Van Velzen R."/>
            <person name="Holmer R."/>
            <person name="Bu F."/>
            <person name="Rutten L."/>
            <person name="Van Zeijl A."/>
            <person name="Liu W."/>
            <person name="Santuari L."/>
            <person name="Cao Q."/>
            <person name="Sharma T."/>
            <person name="Shen D."/>
            <person name="Roswanjaya Y."/>
            <person name="Wardhani T."/>
            <person name="Kalhor M.S."/>
            <person name="Jansen J."/>
            <person name="Van den Hoogen J."/>
            <person name="Gungor B."/>
            <person name="Hartog M."/>
            <person name="Hontelez J."/>
            <person name="Verver J."/>
            <person name="Yang W.-C."/>
            <person name="Schijlen E."/>
            <person name="Repin R."/>
            <person name="Schilthuizen M."/>
            <person name="Schranz E."/>
            <person name="Heidstra R."/>
            <person name="Miyata K."/>
            <person name="Fedorova E."/>
            <person name="Kohlen W."/>
            <person name="Bisseling T."/>
            <person name="Smit S."/>
            <person name="Geurts R."/>
        </authorList>
    </citation>
    <scope>NUCLEOTIDE SEQUENCE [LARGE SCALE GENOMIC DNA]</scope>
    <source>
        <strain evidence="3">cv. WU1-14</strain>
    </source>
</reference>
<dbReference type="AlphaFoldDB" id="A0A2P5E552"/>
<feature type="transmembrane region" description="Helical" evidence="1">
    <location>
        <begin position="16"/>
        <end position="35"/>
    </location>
</feature>
<keyword evidence="3" id="KW-1185">Reference proteome</keyword>
<keyword evidence="1" id="KW-1133">Transmembrane helix</keyword>
<evidence type="ECO:0000313" key="2">
    <source>
        <dbReference type="EMBL" id="PON80685.1"/>
    </source>
</evidence>
<gene>
    <name evidence="2" type="ORF">PanWU01x14_002410</name>
</gene>
<evidence type="ECO:0000313" key="3">
    <source>
        <dbReference type="Proteomes" id="UP000237105"/>
    </source>
</evidence>
<name>A0A2P5E552_PARAD</name>
<dbReference type="Proteomes" id="UP000237105">
    <property type="component" value="Unassembled WGS sequence"/>
</dbReference>
<organism evidence="2 3">
    <name type="scientific">Parasponia andersonii</name>
    <name type="common">Sponia andersonii</name>
    <dbReference type="NCBI Taxonomy" id="3476"/>
    <lineage>
        <taxon>Eukaryota</taxon>
        <taxon>Viridiplantae</taxon>
        <taxon>Streptophyta</taxon>
        <taxon>Embryophyta</taxon>
        <taxon>Tracheophyta</taxon>
        <taxon>Spermatophyta</taxon>
        <taxon>Magnoliopsida</taxon>
        <taxon>eudicotyledons</taxon>
        <taxon>Gunneridae</taxon>
        <taxon>Pentapetalae</taxon>
        <taxon>rosids</taxon>
        <taxon>fabids</taxon>
        <taxon>Rosales</taxon>
        <taxon>Cannabaceae</taxon>
        <taxon>Parasponia</taxon>
    </lineage>
</organism>
<proteinExistence type="predicted"/>
<evidence type="ECO:0008006" key="4">
    <source>
        <dbReference type="Google" id="ProtNLM"/>
    </source>
</evidence>
<keyword evidence="1" id="KW-0812">Transmembrane</keyword>
<evidence type="ECO:0000256" key="1">
    <source>
        <dbReference type="SAM" id="Phobius"/>
    </source>
</evidence>
<accession>A0A2P5E552</accession>
<protein>
    <recommendedName>
        <fullName evidence="4">Transmembrane protein</fullName>
    </recommendedName>
</protein>
<keyword evidence="1" id="KW-0472">Membrane</keyword>